<name>A0A1G7QMU4_9GAMM</name>
<proteinExistence type="predicted"/>
<keyword evidence="2" id="KW-1185">Reference proteome</keyword>
<accession>A0A1G7QMU4</accession>
<dbReference type="Pfam" id="PF20227">
    <property type="entry name" value="DUF6586"/>
    <property type="match status" value="1"/>
</dbReference>
<gene>
    <name evidence="1" type="ORF">SAMN05216571_103344</name>
</gene>
<dbReference type="STRING" id="284577.SAMN05216571_103344"/>
<evidence type="ECO:0000313" key="1">
    <source>
        <dbReference type="EMBL" id="SDF99826.1"/>
    </source>
</evidence>
<dbReference type="InterPro" id="IPR046493">
    <property type="entry name" value="DUF6586"/>
</dbReference>
<dbReference type="AlphaFoldDB" id="A0A1G7QMU4"/>
<organism evidence="1 2">
    <name type="scientific">Onishia taeanensis</name>
    <dbReference type="NCBI Taxonomy" id="284577"/>
    <lineage>
        <taxon>Bacteria</taxon>
        <taxon>Pseudomonadati</taxon>
        <taxon>Pseudomonadota</taxon>
        <taxon>Gammaproteobacteria</taxon>
        <taxon>Oceanospirillales</taxon>
        <taxon>Halomonadaceae</taxon>
        <taxon>Onishia</taxon>
    </lineage>
</organism>
<dbReference type="EMBL" id="FNCI01000003">
    <property type="protein sequence ID" value="SDF99826.1"/>
    <property type="molecule type" value="Genomic_DNA"/>
</dbReference>
<evidence type="ECO:0000313" key="2">
    <source>
        <dbReference type="Proteomes" id="UP000198641"/>
    </source>
</evidence>
<reference evidence="1 2" key="1">
    <citation type="submission" date="2016-10" db="EMBL/GenBank/DDBJ databases">
        <authorList>
            <person name="de Groot N.N."/>
        </authorList>
    </citation>
    <scope>NUCLEOTIDE SEQUENCE [LARGE SCALE GENOMIC DNA]</scope>
    <source>
        <strain evidence="1 2">BH539</strain>
    </source>
</reference>
<dbReference type="OrthoDB" id="6166498at2"/>
<dbReference type="Proteomes" id="UP000198641">
    <property type="component" value="Unassembled WGS sequence"/>
</dbReference>
<dbReference type="RefSeq" id="WP_092524249.1">
    <property type="nucleotide sequence ID" value="NZ_FNCI01000003.1"/>
</dbReference>
<protein>
    <submittedName>
        <fullName evidence="1">Uncharacterized protein</fullName>
    </submittedName>
</protein>
<sequence>MTPSGRTNQLLYQAELLLAVPAGDDEHAVSRRMASEEGALALLELALNSALRELTEHARLARHDWRELLVSDARPVAELTQLAELAAQPDSWLAWLLGRLEALHGVDGAAQREQANLMTIAVAGHRPLGDKLSGCVVEFKAELGRLRETSVEW</sequence>